<dbReference type="InterPro" id="IPR002013">
    <property type="entry name" value="SAC_dom"/>
</dbReference>
<sequence>MTRALQRFRRVIILNLVDSGLETQEHKLAQAYIRLVLLFNNPSLTYVGFDFHEYW</sequence>
<dbReference type="STRING" id="70667.A0A183TUC5"/>
<dbReference type="Proteomes" id="UP000275846">
    <property type="component" value="Unassembled WGS sequence"/>
</dbReference>
<protein>
    <submittedName>
        <fullName evidence="4">SAC domain-containing protein</fullName>
    </submittedName>
</protein>
<evidence type="ECO:0000313" key="4">
    <source>
        <dbReference type="WBParaSite" id="SSLN_0002081701-mRNA-1"/>
    </source>
</evidence>
<evidence type="ECO:0000313" key="2">
    <source>
        <dbReference type="EMBL" id="VDM06459.1"/>
    </source>
</evidence>
<reference evidence="2 3" key="2">
    <citation type="submission" date="2018-11" db="EMBL/GenBank/DDBJ databases">
        <authorList>
            <consortium name="Pathogen Informatics"/>
        </authorList>
    </citation>
    <scope>NUCLEOTIDE SEQUENCE [LARGE SCALE GENOMIC DNA]</scope>
    <source>
        <strain evidence="2 3">NST_G2</strain>
    </source>
</reference>
<accession>A0A183TUC5</accession>
<name>A0A183TUC5_SCHSO</name>
<organism evidence="4">
    <name type="scientific">Schistocephalus solidus</name>
    <name type="common">Tapeworm</name>
    <dbReference type="NCBI Taxonomy" id="70667"/>
    <lineage>
        <taxon>Eukaryota</taxon>
        <taxon>Metazoa</taxon>
        <taxon>Spiralia</taxon>
        <taxon>Lophotrochozoa</taxon>
        <taxon>Platyhelminthes</taxon>
        <taxon>Cestoda</taxon>
        <taxon>Eucestoda</taxon>
        <taxon>Diphyllobothriidea</taxon>
        <taxon>Diphyllobothriidae</taxon>
        <taxon>Schistocephalus</taxon>
    </lineage>
</organism>
<proteinExistence type="predicted"/>
<dbReference type="GO" id="GO:0016791">
    <property type="term" value="F:phosphatase activity"/>
    <property type="evidence" value="ECO:0007669"/>
    <property type="project" value="InterPro"/>
</dbReference>
<keyword evidence="3" id="KW-1185">Reference proteome</keyword>
<dbReference type="Pfam" id="PF02383">
    <property type="entry name" value="Syja_N"/>
    <property type="match status" value="1"/>
</dbReference>
<dbReference type="OrthoDB" id="405996at2759"/>
<dbReference type="WBParaSite" id="SSLN_0002081701-mRNA-1">
    <property type="protein sequence ID" value="SSLN_0002081701-mRNA-1"/>
    <property type="gene ID" value="SSLN_0002081701"/>
</dbReference>
<evidence type="ECO:0000313" key="3">
    <source>
        <dbReference type="Proteomes" id="UP000275846"/>
    </source>
</evidence>
<feature type="domain" description="SAC" evidence="1">
    <location>
        <begin position="3"/>
        <end position="53"/>
    </location>
</feature>
<evidence type="ECO:0000259" key="1">
    <source>
        <dbReference type="Pfam" id="PF02383"/>
    </source>
</evidence>
<gene>
    <name evidence="2" type="ORF">SSLN_LOCUS20073</name>
</gene>
<reference evidence="4" key="1">
    <citation type="submission" date="2016-06" db="UniProtKB">
        <authorList>
            <consortium name="WormBaseParasite"/>
        </authorList>
    </citation>
    <scope>IDENTIFICATION</scope>
</reference>
<dbReference type="AlphaFoldDB" id="A0A183TUC5"/>
<dbReference type="EMBL" id="UYSU01052167">
    <property type="protein sequence ID" value="VDM06459.1"/>
    <property type="molecule type" value="Genomic_DNA"/>
</dbReference>